<dbReference type="InterPro" id="IPR013783">
    <property type="entry name" value="Ig-like_fold"/>
</dbReference>
<keyword evidence="1" id="KW-0645">Protease</keyword>
<dbReference type="Pfam" id="PF16184">
    <property type="entry name" value="Cadherin_3"/>
    <property type="match status" value="1"/>
</dbReference>
<sequence length="1220" mass="131149">MRFFCTIRDNNINGGQSDFAGVTLTVGASAAFSVSSPNTGSELWYEGENVNITWNEAGTNNTTYATQVNILLSTDGGYTYPITLASNVNNDGSQIVNIPTGVKTTQARIMIEAVDNYFFDISNQNFEIKEGTFELNLANDTVSSCSPSDAVFSFDYVPAPGFSETATFSTNNLPANLNVNFTPASTSATGTIQATISNTTGVDAGRYEFDLITTTSSATIVQPMVLKIFDGNVGQVNLTSPINGAGNQIANPLLVWDDLESASGYLVEISEQSDFSTVVESAAVFNVTQYQPTLLESSKIYFWRITPSNDCTTGTANSISAFQTAQDVCNTYGGTGGIGSEYYENNDNIWNTNSNNAVSARVQVTDDIEITQVSFYMNATHSDTGDLKMQLSSPTGRFSEVYNRECAAGRNFDLTVSDSGTEAFGCNPGYTGAITGVRTPGQAFSRFNGSSAQGEWVLLATDREADSQGGTFNEFSVTVCGRLQYVNDIDNNRNNLLTLGYNATSIISNTLLRTQKSGTTNANMTYVITSIPEHGRILLLGSALNLGDTFTQSDINQDRISYEHTSTELVYNDSFGFIARTPDQAVLEGKVFNIEISEPTLIYSGGAWSPFQPNLETLSLNAVVIDGSATLSAAGQIKDLTVQSGGTLELADNLLVSGDMLIDGNLTGLTNGNLEMSSSNLQTISGSGDVNLYDMTVQNTTGVLLNSNVNIYNVLNPNNSSITTNGNLTFKNDATRVGQLDNANQATFTGNVTVENYFPARRAFRFMASSVNTSNGIYNNYQNGGVSESNIGTHITGNTSGANGLDATSTGNSNMFYFDNTNQAWVAEDNTLSNQLEIGKAFRLLVRGDRSVDLSSNTSPATITTLVSEGQLQIGDFNQAFPTSNGEFLMIANPYQAIVDVRDLIAETGTTGINPNFVYVWDTNLNARGGYSTVDVSGPSDFVIPSSNASSKIRPGQSIFMLATGPSNIAFKESHKAVNEGLSNVFRSSSTSSFVRIELLNSNTQQLLDESIMLFDSSFDDNVTAEDAIKFTNQDETLGIIVAGQSLAIAKNNSAQIGNVYPLSFLNQRGTDYTFSIEIQQLDQVQPVLVDNYLMSRTPLQSGINNVNFNIDSNVQSQNPNRFNIEFETVTLSNGDVSLDGMISLYPNPVKDILNIELTSILKQESLSLNVTNMLGQAVLSKDGLGRDISSINLGSLASGTYILTIDSQLGSYATKLVKE</sequence>
<dbReference type="GO" id="GO:0006508">
    <property type="term" value="P:proteolysis"/>
    <property type="evidence" value="ECO:0007669"/>
    <property type="project" value="UniProtKB-KW"/>
</dbReference>
<accession>A0A090Q2N3</accession>
<comment type="caution">
    <text evidence="7">The sequence shown here is derived from an EMBL/GenBank/DDBJ whole genome shotgun (WGS) entry which is preliminary data.</text>
</comment>
<dbReference type="InterPro" id="IPR039005">
    <property type="entry name" value="CSPG_rpt"/>
</dbReference>
<dbReference type="AlphaFoldDB" id="A0A090Q2N3"/>
<dbReference type="Proteomes" id="UP000029221">
    <property type="component" value="Unassembled WGS sequence"/>
</dbReference>
<dbReference type="InterPro" id="IPR002884">
    <property type="entry name" value="P_dom"/>
</dbReference>
<dbReference type="PANTHER" id="PTHR45739:SF8">
    <property type="entry name" value="FRAS1-RELATED EXTRACELLULAR MATRIX PROTEIN 1"/>
    <property type="match status" value="1"/>
</dbReference>
<dbReference type="Pfam" id="PF01483">
    <property type="entry name" value="P_proprotein"/>
    <property type="match status" value="1"/>
</dbReference>
<evidence type="ECO:0000256" key="4">
    <source>
        <dbReference type="ARBA" id="ARBA00022801"/>
    </source>
</evidence>
<keyword evidence="8" id="KW-1185">Reference proteome</keyword>
<feature type="domain" description="P/Homo B" evidence="6">
    <location>
        <begin position="331"/>
        <end position="490"/>
    </location>
</feature>
<evidence type="ECO:0000256" key="1">
    <source>
        <dbReference type="ARBA" id="ARBA00022670"/>
    </source>
</evidence>
<dbReference type="PROSITE" id="PS51829">
    <property type="entry name" value="P_HOMO_B"/>
    <property type="match status" value="1"/>
</dbReference>
<evidence type="ECO:0000313" key="8">
    <source>
        <dbReference type="Proteomes" id="UP000029221"/>
    </source>
</evidence>
<name>A0A090Q2N3_9FLAO</name>
<dbReference type="InterPro" id="IPR051561">
    <property type="entry name" value="FRAS1_ECM"/>
</dbReference>
<evidence type="ECO:0000259" key="6">
    <source>
        <dbReference type="PROSITE" id="PS51829"/>
    </source>
</evidence>
<keyword evidence="5" id="KW-0325">Glycoprotein</keyword>
<dbReference type="STRING" id="319236.BST91_01940"/>
<dbReference type="Pfam" id="PF18962">
    <property type="entry name" value="Por_Secre_tail"/>
    <property type="match status" value="1"/>
</dbReference>
<dbReference type="InterPro" id="IPR008979">
    <property type="entry name" value="Galactose-bd-like_sf"/>
</dbReference>
<evidence type="ECO:0000256" key="2">
    <source>
        <dbReference type="ARBA" id="ARBA00022729"/>
    </source>
</evidence>
<evidence type="ECO:0000256" key="5">
    <source>
        <dbReference type="ARBA" id="ARBA00023180"/>
    </source>
</evidence>
<proteinExistence type="predicted"/>
<dbReference type="GO" id="GO:0009653">
    <property type="term" value="P:anatomical structure morphogenesis"/>
    <property type="evidence" value="ECO:0007669"/>
    <property type="project" value="TreeGrafter"/>
</dbReference>
<keyword evidence="4" id="KW-0378">Hydrolase</keyword>
<keyword evidence="2" id="KW-0732">Signal</keyword>
<dbReference type="PROSITE" id="PS51854">
    <property type="entry name" value="CSPG"/>
    <property type="match status" value="1"/>
</dbReference>
<dbReference type="Gene3D" id="2.60.40.10">
    <property type="entry name" value="Immunoglobulins"/>
    <property type="match status" value="1"/>
</dbReference>
<protein>
    <recommendedName>
        <fullName evidence="6">P/Homo B domain-containing protein</fullName>
    </recommendedName>
</protein>
<evidence type="ECO:0000313" key="7">
    <source>
        <dbReference type="EMBL" id="GAK97339.1"/>
    </source>
</evidence>
<dbReference type="GO" id="GO:0004252">
    <property type="term" value="F:serine-type endopeptidase activity"/>
    <property type="evidence" value="ECO:0007669"/>
    <property type="project" value="InterPro"/>
</dbReference>
<organism evidence="7 8">
    <name type="scientific">Nonlabens tegetincola</name>
    <dbReference type="NCBI Taxonomy" id="323273"/>
    <lineage>
        <taxon>Bacteria</taxon>
        <taxon>Pseudomonadati</taxon>
        <taxon>Bacteroidota</taxon>
        <taxon>Flavobacteriia</taxon>
        <taxon>Flavobacteriales</taxon>
        <taxon>Flavobacteriaceae</taxon>
        <taxon>Nonlabens</taxon>
    </lineage>
</organism>
<dbReference type="PANTHER" id="PTHR45739">
    <property type="entry name" value="MATRIX PROTEIN, PUTATIVE-RELATED"/>
    <property type="match status" value="1"/>
</dbReference>
<keyword evidence="3" id="KW-0677">Repeat</keyword>
<gene>
    <name evidence="7" type="ORF">JCM19294_1385</name>
</gene>
<dbReference type="RefSeq" id="WP_152557415.1">
    <property type="nucleotide sequence ID" value="NZ_BBML01000005.1"/>
</dbReference>
<reference evidence="7" key="1">
    <citation type="journal article" date="2014" name="Genome Announc.">
        <title>Draft Genome Sequences of Marine Flavobacterium Nonlabens Strains NR17, NR24, NR27, NR32, NR33, and Ara13.</title>
        <authorList>
            <person name="Nakanishi M."/>
            <person name="Meirelles P."/>
            <person name="Suzuki R."/>
            <person name="Takatani N."/>
            <person name="Mino S."/>
            <person name="Suda W."/>
            <person name="Oshima K."/>
            <person name="Hattori M."/>
            <person name="Ohkuma M."/>
            <person name="Hosokawa M."/>
            <person name="Miyashita K."/>
            <person name="Thompson F.L."/>
            <person name="Niwa A."/>
            <person name="Sawabe T."/>
            <person name="Sawabe T."/>
        </authorList>
    </citation>
    <scope>NUCLEOTIDE SEQUENCE [LARGE SCALE GENOMIC DNA]</scope>
    <source>
        <strain evidence="7">JCM 19294</strain>
    </source>
</reference>
<evidence type="ECO:0000256" key="3">
    <source>
        <dbReference type="ARBA" id="ARBA00022737"/>
    </source>
</evidence>
<dbReference type="InterPro" id="IPR026444">
    <property type="entry name" value="Secre_tail"/>
</dbReference>
<dbReference type="EMBL" id="BBML01000005">
    <property type="protein sequence ID" value="GAK97339.1"/>
    <property type="molecule type" value="Genomic_DNA"/>
</dbReference>
<dbReference type="SUPFAM" id="SSF49785">
    <property type="entry name" value="Galactose-binding domain-like"/>
    <property type="match status" value="1"/>
</dbReference>
<dbReference type="Gene3D" id="2.60.120.260">
    <property type="entry name" value="Galactose-binding domain-like"/>
    <property type="match status" value="1"/>
</dbReference>
<dbReference type="eggNOG" id="COG4935">
    <property type="taxonomic scope" value="Bacteria"/>
</dbReference>
<dbReference type="NCBIfam" id="TIGR04183">
    <property type="entry name" value="Por_Secre_tail"/>
    <property type="match status" value="1"/>
</dbReference>